<evidence type="ECO:0000256" key="6">
    <source>
        <dbReference type="ARBA" id="ARBA00023277"/>
    </source>
</evidence>
<dbReference type="InterPro" id="IPR007260">
    <property type="entry name" value="NanE"/>
</dbReference>
<keyword evidence="9" id="KW-1185">Reference proteome</keyword>
<keyword evidence="5 7" id="KW-0413">Isomerase</keyword>
<evidence type="ECO:0000256" key="1">
    <source>
        <dbReference type="ARBA" id="ARBA00000056"/>
    </source>
</evidence>
<dbReference type="CDD" id="cd04729">
    <property type="entry name" value="NanE"/>
    <property type="match status" value="1"/>
</dbReference>
<reference evidence="8" key="2">
    <citation type="submission" date="2020-08" db="EMBL/GenBank/DDBJ databases">
        <authorList>
            <person name="Chen M."/>
            <person name="Teng W."/>
            <person name="Zhao L."/>
            <person name="Hu C."/>
            <person name="Zhou Y."/>
            <person name="Han B."/>
            <person name="Song L."/>
            <person name="Shu W."/>
        </authorList>
    </citation>
    <scope>NUCLEOTIDE SEQUENCE</scope>
    <source>
        <strain evidence="8">FACHB-1375</strain>
    </source>
</reference>
<comment type="function">
    <text evidence="2 7">Converts N-acetylmannosamine-6-phosphate (ManNAc-6-P) to N-acetylglucosamine-6-phosphate (GlcNAc-6-P).</text>
</comment>
<accession>A0A926VFQ2</accession>
<dbReference type="EMBL" id="JACJPW010000036">
    <property type="protein sequence ID" value="MBD2182418.1"/>
    <property type="molecule type" value="Genomic_DNA"/>
</dbReference>
<keyword evidence="6 7" id="KW-0119">Carbohydrate metabolism</keyword>
<comment type="similarity">
    <text evidence="4 7">Belongs to the NanE family.</text>
</comment>
<comment type="catalytic activity">
    <reaction evidence="1 7">
        <text>an N-acyl-D-glucosamine 6-phosphate = an N-acyl-D-mannosamine 6-phosphate</text>
        <dbReference type="Rhea" id="RHEA:23932"/>
        <dbReference type="ChEBI" id="CHEBI:57599"/>
        <dbReference type="ChEBI" id="CHEBI:57666"/>
        <dbReference type="EC" id="5.1.3.9"/>
    </reaction>
</comment>
<evidence type="ECO:0000256" key="4">
    <source>
        <dbReference type="ARBA" id="ARBA00007439"/>
    </source>
</evidence>
<dbReference type="Gene3D" id="3.20.20.70">
    <property type="entry name" value="Aldolase class I"/>
    <property type="match status" value="1"/>
</dbReference>
<name>A0A926VFQ2_9CYAN</name>
<evidence type="ECO:0000256" key="7">
    <source>
        <dbReference type="HAMAP-Rule" id="MF_01235"/>
    </source>
</evidence>
<reference evidence="8" key="1">
    <citation type="journal article" date="2015" name="ISME J.">
        <title>Draft Genome Sequence of Streptomyces incarnatus NRRL8089, which Produces the Nucleoside Antibiotic Sinefungin.</title>
        <authorList>
            <person name="Oshima K."/>
            <person name="Hattori M."/>
            <person name="Shimizu H."/>
            <person name="Fukuda K."/>
            <person name="Nemoto M."/>
            <person name="Inagaki K."/>
            <person name="Tamura T."/>
        </authorList>
    </citation>
    <scope>NUCLEOTIDE SEQUENCE</scope>
    <source>
        <strain evidence="8">FACHB-1375</strain>
    </source>
</reference>
<dbReference type="GO" id="GO:0006053">
    <property type="term" value="P:N-acetylmannosamine catabolic process"/>
    <property type="evidence" value="ECO:0007669"/>
    <property type="project" value="TreeGrafter"/>
</dbReference>
<dbReference type="EC" id="5.1.3.9" evidence="7"/>
<dbReference type="Proteomes" id="UP000641646">
    <property type="component" value="Unassembled WGS sequence"/>
</dbReference>
<dbReference type="InterPro" id="IPR013785">
    <property type="entry name" value="Aldolase_TIM"/>
</dbReference>
<dbReference type="HAMAP" id="MF_01235">
    <property type="entry name" value="ManNAc6P_epimer"/>
    <property type="match status" value="1"/>
</dbReference>
<evidence type="ECO:0000313" key="9">
    <source>
        <dbReference type="Proteomes" id="UP000641646"/>
    </source>
</evidence>
<dbReference type="GO" id="GO:0047465">
    <property type="term" value="F:N-acylglucosamine-6-phosphate 2-epimerase activity"/>
    <property type="evidence" value="ECO:0007669"/>
    <property type="project" value="UniProtKB-EC"/>
</dbReference>
<comment type="caution">
    <text evidence="8">The sequence shown here is derived from an EMBL/GenBank/DDBJ whole genome shotgun (WGS) entry which is preliminary data.</text>
</comment>
<dbReference type="AlphaFoldDB" id="A0A926VFQ2"/>
<dbReference type="SUPFAM" id="SSF51366">
    <property type="entry name" value="Ribulose-phoshate binding barrel"/>
    <property type="match status" value="1"/>
</dbReference>
<dbReference type="PANTHER" id="PTHR36204:SF1">
    <property type="entry name" value="N-ACETYLMANNOSAMINE-6-PHOSPHATE 2-EPIMERASE-RELATED"/>
    <property type="match status" value="1"/>
</dbReference>
<evidence type="ECO:0000256" key="5">
    <source>
        <dbReference type="ARBA" id="ARBA00023235"/>
    </source>
</evidence>
<gene>
    <name evidence="7" type="primary">nanE</name>
    <name evidence="8" type="ORF">H6G03_15160</name>
</gene>
<dbReference type="InterPro" id="IPR011060">
    <property type="entry name" value="RibuloseP-bd_barrel"/>
</dbReference>
<dbReference type="RefSeq" id="WP_190465230.1">
    <property type="nucleotide sequence ID" value="NZ_JACJPW010000036.1"/>
</dbReference>
<dbReference type="GO" id="GO:0005829">
    <property type="term" value="C:cytosol"/>
    <property type="evidence" value="ECO:0007669"/>
    <property type="project" value="TreeGrafter"/>
</dbReference>
<proteinExistence type="inferred from homology"/>
<comment type="pathway">
    <text evidence="3 7">Amino-sugar metabolism; N-acetylneuraminate degradation; D-fructose 6-phosphate from N-acetylneuraminate: step 3/5.</text>
</comment>
<evidence type="ECO:0000256" key="3">
    <source>
        <dbReference type="ARBA" id="ARBA00005081"/>
    </source>
</evidence>
<dbReference type="NCBIfam" id="NF002231">
    <property type="entry name" value="PRK01130.1"/>
    <property type="match status" value="1"/>
</dbReference>
<dbReference type="GO" id="GO:0005975">
    <property type="term" value="P:carbohydrate metabolic process"/>
    <property type="evidence" value="ECO:0007669"/>
    <property type="project" value="UniProtKB-UniRule"/>
</dbReference>
<evidence type="ECO:0000256" key="2">
    <source>
        <dbReference type="ARBA" id="ARBA00002147"/>
    </source>
</evidence>
<organism evidence="8 9">
    <name type="scientific">Aerosakkonema funiforme FACHB-1375</name>
    <dbReference type="NCBI Taxonomy" id="2949571"/>
    <lineage>
        <taxon>Bacteria</taxon>
        <taxon>Bacillati</taxon>
        <taxon>Cyanobacteriota</taxon>
        <taxon>Cyanophyceae</taxon>
        <taxon>Oscillatoriophycideae</taxon>
        <taxon>Aerosakkonematales</taxon>
        <taxon>Aerosakkonemataceae</taxon>
        <taxon>Aerosakkonema</taxon>
    </lineage>
</organism>
<sequence>MTVDRQKITQLRHSLIVSCQAPADSPLHDPLAIAAMAQAAVFRGAAAVRIDTPSHVSAVRQKVEVPIIGLWKQQIPGYDVYITPGYEHAEAIASAGADIIAIDATLRNRPGNESLHTLIARIHKELGKPVMADVDTIEAAIAAENAGADIVGTTLYGYTNNTKHLSPPGFELLAQMVKQLNVPAICEGGISSPQMAQQALQLGAYAVVVGTDITGIDYKVQAYRAVLGL</sequence>
<protein>
    <recommendedName>
        <fullName evidence="7">Putative N-acetylmannosamine-6-phosphate 2-epimerase</fullName>
        <ecNumber evidence="7">5.1.3.9</ecNumber>
    </recommendedName>
    <alternativeName>
        <fullName evidence="7">ManNAc-6-P epimerase</fullName>
    </alternativeName>
</protein>
<evidence type="ECO:0000313" key="8">
    <source>
        <dbReference type="EMBL" id="MBD2182418.1"/>
    </source>
</evidence>
<dbReference type="GO" id="GO:0019262">
    <property type="term" value="P:N-acetylneuraminate catabolic process"/>
    <property type="evidence" value="ECO:0007669"/>
    <property type="project" value="UniProtKB-UniRule"/>
</dbReference>
<dbReference type="PANTHER" id="PTHR36204">
    <property type="entry name" value="N-ACETYLMANNOSAMINE-6-PHOSPHATE 2-EPIMERASE-RELATED"/>
    <property type="match status" value="1"/>
</dbReference>
<dbReference type="Pfam" id="PF04131">
    <property type="entry name" value="NanE"/>
    <property type="match status" value="1"/>
</dbReference>